<gene>
    <name evidence="2" type="ORF">QJS64_14430</name>
</gene>
<proteinExistence type="predicted"/>
<protein>
    <submittedName>
        <fullName evidence="2">Uncharacterized protein</fullName>
    </submittedName>
</protein>
<accession>A0ABY8R2Z9</accession>
<keyword evidence="1" id="KW-1133">Transmembrane helix</keyword>
<dbReference type="EMBL" id="CP124685">
    <property type="protein sequence ID" value="WGX75231.1"/>
    <property type="molecule type" value="Genomic_DNA"/>
</dbReference>
<sequence>MIIYAIVDFSKDKEITILPVGIASILIILSGANKVRKKYKWMHLTSVVGFGAALAFHIVI</sequence>
<organism evidence="2 3">
    <name type="scientific">Paraclostridium bifermentans</name>
    <name type="common">Clostridium bifermentans</name>
    <dbReference type="NCBI Taxonomy" id="1490"/>
    <lineage>
        <taxon>Bacteria</taxon>
        <taxon>Bacillati</taxon>
        <taxon>Bacillota</taxon>
        <taxon>Clostridia</taxon>
        <taxon>Peptostreptococcales</taxon>
        <taxon>Peptostreptococcaceae</taxon>
        <taxon>Paraclostridium</taxon>
    </lineage>
</organism>
<reference evidence="2 3" key="1">
    <citation type="submission" date="2023-04" db="EMBL/GenBank/DDBJ databases">
        <title>Bacteria Genome Submission.</title>
        <authorList>
            <person name="Isaac P."/>
        </authorList>
    </citation>
    <scope>NUCLEOTIDE SEQUENCE [LARGE SCALE GENOMIC DNA]</scope>
    <source>
        <strain evidence="2 3">SampleS7P1</strain>
    </source>
</reference>
<evidence type="ECO:0000313" key="3">
    <source>
        <dbReference type="Proteomes" id="UP001239169"/>
    </source>
</evidence>
<feature type="transmembrane region" description="Helical" evidence="1">
    <location>
        <begin position="15"/>
        <end position="32"/>
    </location>
</feature>
<keyword evidence="1" id="KW-0812">Transmembrane</keyword>
<keyword evidence="3" id="KW-1185">Reference proteome</keyword>
<evidence type="ECO:0000313" key="2">
    <source>
        <dbReference type="EMBL" id="WGX75231.1"/>
    </source>
</evidence>
<evidence type="ECO:0000256" key="1">
    <source>
        <dbReference type="SAM" id="Phobius"/>
    </source>
</evidence>
<keyword evidence="1" id="KW-0472">Membrane</keyword>
<name>A0ABY8R2Z9_PARBF</name>
<dbReference type="Proteomes" id="UP001239169">
    <property type="component" value="Chromosome"/>
</dbReference>